<sequence>MSELARLCPICHQQNACAMALGQDIGRCWCADSSYNAVELIKQYVTTYPDNTIRSDQCVCVSCLSQIAQNTALEPCAVQFYTP</sequence>
<comment type="caution">
    <text evidence="1">The sequence shown here is derived from an EMBL/GenBank/DDBJ whole genome shotgun (WGS) entry which is preliminary data.</text>
</comment>
<evidence type="ECO:0000313" key="2">
    <source>
        <dbReference type="Proteomes" id="UP001213691"/>
    </source>
</evidence>
<dbReference type="EMBL" id="JAQQPZ010000013">
    <property type="protein sequence ID" value="MDD8060042.1"/>
    <property type="molecule type" value="Genomic_DNA"/>
</dbReference>
<evidence type="ECO:0000313" key="1">
    <source>
        <dbReference type="EMBL" id="MDD8060042.1"/>
    </source>
</evidence>
<keyword evidence="2" id="KW-1185">Reference proteome</keyword>
<gene>
    <name evidence="1" type="ORF">PQR79_13185</name>
</gene>
<protein>
    <submittedName>
        <fullName evidence="1">Cysteine-rich CWC family protein</fullName>
    </submittedName>
</protein>
<name>A0ABT5TN83_9GAMM</name>
<dbReference type="Pfam" id="PF14375">
    <property type="entry name" value="Cys_rich_CWC"/>
    <property type="match status" value="1"/>
</dbReference>
<accession>A0ABT5TN83</accession>
<dbReference type="Proteomes" id="UP001213691">
    <property type="component" value="Unassembled WGS sequence"/>
</dbReference>
<dbReference type="RefSeq" id="WP_274408540.1">
    <property type="nucleotide sequence ID" value="NZ_JAQQPZ010000013.1"/>
</dbReference>
<dbReference type="InterPro" id="IPR032720">
    <property type="entry name" value="Cys_rich_CWC"/>
</dbReference>
<reference evidence="1 2" key="1">
    <citation type="submission" date="2023-02" db="EMBL/GenBank/DDBJ databases">
        <title>Genome sequence of Shewanella metallivivens ER-Te-42B-Light, sp. nov., enriched from sulfide tube worms (Riftia pachyptila) isolated from Explorer Ridge in the Pacific Ocean.</title>
        <authorList>
            <person name="Maltman C."/>
            <person name="Kuzyk S.B."/>
            <person name="Kyndt J.A."/>
            <person name="Yurkov V."/>
        </authorList>
    </citation>
    <scope>NUCLEOTIDE SEQUENCE [LARGE SCALE GENOMIC DNA]</scope>
    <source>
        <strain evidence="1 2">ER-Te-42B-Light</strain>
    </source>
</reference>
<proteinExistence type="predicted"/>
<organism evidence="1 2">
    <name type="scientific">Shewanella metallivivens</name>
    <dbReference type="NCBI Taxonomy" id="2872342"/>
    <lineage>
        <taxon>Bacteria</taxon>
        <taxon>Pseudomonadati</taxon>
        <taxon>Pseudomonadota</taxon>
        <taxon>Gammaproteobacteria</taxon>
        <taxon>Alteromonadales</taxon>
        <taxon>Shewanellaceae</taxon>
        <taxon>Shewanella</taxon>
    </lineage>
</organism>